<name>A0A444HAI3_9FLAO</name>
<comment type="caution">
    <text evidence="1">The sequence shown here is derived from an EMBL/GenBank/DDBJ whole genome shotgun (WGS) entry which is preliminary data.</text>
</comment>
<evidence type="ECO:0000313" key="1">
    <source>
        <dbReference type="EMBL" id="RWX00330.1"/>
    </source>
</evidence>
<organism evidence="1 2">
    <name type="scientific">Flavobacterium cerinum</name>
    <dbReference type="NCBI Taxonomy" id="2502784"/>
    <lineage>
        <taxon>Bacteria</taxon>
        <taxon>Pseudomonadati</taxon>
        <taxon>Bacteroidota</taxon>
        <taxon>Flavobacteriia</taxon>
        <taxon>Flavobacteriales</taxon>
        <taxon>Flavobacteriaceae</taxon>
        <taxon>Flavobacterium</taxon>
    </lineage>
</organism>
<accession>A0A444HAI3</accession>
<protein>
    <submittedName>
        <fullName evidence="1">Uncharacterized protein</fullName>
    </submittedName>
</protein>
<dbReference type="AlphaFoldDB" id="A0A444HAI3"/>
<sequence>MQNTIFRILCGLIALQSLIFAFDYPIAYTTNSIEDLVFNELETVDDKSTKDILHIIDIFPENSDRDSETMDYEFFQMVLSLKTSSFFSFFKTALHTEYKQPYFPEKYSKVFNPPPEHYCFS</sequence>
<reference evidence="1 2" key="1">
    <citation type="submission" date="2019-01" db="EMBL/GenBank/DDBJ databases">
        <title>Flavobacterium sp. nov.,isolated from freshwater.</title>
        <authorList>
            <person name="Zhang R."/>
            <person name="Du Z.-J."/>
        </authorList>
    </citation>
    <scope>NUCLEOTIDE SEQUENCE [LARGE SCALE GENOMIC DNA]</scope>
    <source>
        <strain evidence="1 2">1E403</strain>
    </source>
</reference>
<dbReference type="EMBL" id="SBII01000005">
    <property type="protein sequence ID" value="RWX00330.1"/>
    <property type="molecule type" value="Genomic_DNA"/>
</dbReference>
<evidence type="ECO:0000313" key="2">
    <source>
        <dbReference type="Proteomes" id="UP000287527"/>
    </source>
</evidence>
<proteinExistence type="predicted"/>
<gene>
    <name evidence="1" type="ORF">EPI11_08615</name>
</gene>
<dbReference type="Proteomes" id="UP000287527">
    <property type="component" value="Unassembled WGS sequence"/>
</dbReference>
<keyword evidence="2" id="KW-1185">Reference proteome</keyword>
<dbReference type="RefSeq" id="WP_128389559.1">
    <property type="nucleotide sequence ID" value="NZ_SBII01000005.1"/>
</dbReference>